<dbReference type="InterPro" id="IPR022537">
    <property type="entry name" value="TRSP_dom"/>
</dbReference>
<dbReference type="Pfam" id="PF15609">
    <property type="entry name" value="PRTase_2"/>
    <property type="match status" value="1"/>
</dbReference>
<evidence type="ECO:0008006" key="5">
    <source>
        <dbReference type="Google" id="ProtNLM"/>
    </source>
</evidence>
<proteinExistence type="predicted"/>
<organism evidence="3 4">
    <name type="scientific">Cytobacillus horneckiae</name>
    <dbReference type="NCBI Taxonomy" id="549687"/>
    <lineage>
        <taxon>Bacteria</taxon>
        <taxon>Bacillati</taxon>
        <taxon>Bacillota</taxon>
        <taxon>Bacilli</taxon>
        <taxon>Bacillales</taxon>
        <taxon>Bacillaceae</taxon>
        <taxon>Cytobacillus</taxon>
    </lineage>
</organism>
<name>A0A2N0ZKS6_9BACI</name>
<dbReference type="AlphaFoldDB" id="A0A2N0ZKS6"/>
<sequence>MNTQTSTYYNQLYTLDILNQMKVHIQINENPYGIDPARLFKMAARINKKRSFLFVSNVLGKHVPIQPQKGLAIGLILASRYMEAVHNKDTDRKELFIQSLLKDNVKLKDSPFIDEEVHPVIIGFAETATALGHSFYQSFHHADFFHTTRENIKGLPSIINFEEEHSHATSHRSYVNEKLLNNQREIILVDDEITTGKTAINIIRSLHDKYPRQSYTVVSILDWRTMEHKHQFTSLEKELDITINNVSLLSGTIKVDGEPPVKNHHSSCNEPATSQLIEEIFIESEFPHLLSNVKYSSESLSGQENNIPYLYETGRFGLHSSENQMIHEKLTEIAATLKGRRNGGKTLCLGTGEFMYVPMKLAAMMGDDVYYQSTTRSPIYIEDKAGYGARFGLSYPNPEDEEISHFVYNIPPHEYEDIFIFFERFISKRSLSPLLEELAHTFIGKINLVYFTGGPAQ</sequence>
<feature type="domain" description="Orotate phosphoribosyltransferase-like" evidence="2">
    <location>
        <begin position="39"/>
        <end position="252"/>
    </location>
</feature>
<dbReference type="Proteomes" id="UP000233343">
    <property type="component" value="Unassembled WGS sequence"/>
</dbReference>
<gene>
    <name evidence="3" type="ORF">CWS20_03520</name>
</gene>
<dbReference type="RefSeq" id="WP_066200250.1">
    <property type="nucleotide sequence ID" value="NZ_JAFDQP010000009.1"/>
</dbReference>
<evidence type="ECO:0000313" key="4">
    <source>
        <dbReference type="Proteomes" id="UP000233343"/>
    </source>
</evidence>
<evidence type="ECO:0000313" key="3">
    <source>
        <dbReference type="EMBL" id="PKG30076.1"/>
    </source>
</evidence>
<comment type="caution">
    <text evidence="3">The sequence shown here is derived from an EMBL/GenBank/DDBJ whole genome shotgun (WGS) entry which is preliminary data.</text>
</comment>
<dbReference type="Pfam" id="PF12500">
    <property type="entry name" value="TRSP"/>
    <property type="match status" value="1"/>
</dbReference>
<reference evidence="3 4" key="1">
    <citation type="journal article" date="2010" name="Int. J. Syst. Evol. Microbiol.">
        <title>Bacillus horneckiae sp. nov., isolated from a spacecraft-assembly clean room.</title>
        <authorList>
            <person name="Vaishampayan P."/>
            <person name="Probst A."/>
            <person name="Krishnamurthi S."/>
            <person name="Ghosh S."/>
            <person name="Osman S."/>
            <person name="McDowall A."/>
            <person name="Ruckmani A."/>
            <person name="Mayilraj S."/>
            <person name="Venkateswaran K."/>
        </authorList>
    </citation>
    <scope>NUCLEOTIDE SEQUENCE [LARGE SCALE GENOMIC DNA]</scope>
    <source>
        <strain evidence="4">1PO1SC</strain>
    </source>
</reference>
<dbReference type="InterPro" id="IPR029057">
    <property type="entry name" value="PRTase-like"/>
</dbReference>
<dbReference type="EMBL" id="PISD01000008">
    <property type="protein sequence ID" value="PKG30076.1"/>
    <property type="molecule type" value="Genomic_DNA"/>
</dbReference>
<dbReference type="SUPFAM" id="SSF53271">
    <property type="entry name" value="PRTase-like"/>
    <property type="match status" value="1"/>
</dbReference>
<dbReference type="Gene3D" id="3.40.50.2020">
    <property type="match status" value="1"/>
</dbReference>
<accession>A0A2N0ZKS6</accession>
<dbReference type="InterPro" id="IPR011214">
    <property type="entry name" value="UCP020967"/>
</dbReference>
<dbReference type="InterPro" id="IPR041688">
    <property type="entry name" value="PRTase_2"/>
</dbReference>
<feature type="domain" description="TRSP" evidence="1">
    <location>
        <begin position="312"/>
        <end position="438"/>
    </location>
</feature>
<dbReference type="PIRSF" id="PIRSF020967">
    <property type="entry name" value="UCP020967"/>
    <property type="match status" value="1"/>
</dbReference>
<dbReference type="InterPro" id="IPR000836">
    <property type="entry name" value="PRTase_dom"/>
</dbReference>
<evidence type="ECO:0000259" key="1">
    <source>
        <dbReference type="Pfam" id="PF12500"/>
    </source>
</evidence>
<dbReference type="CDD" id="cd06223">
    <property type="entry name" value="PRTases_typeI"/>
    <property type="match status" value="1"/>
</dbReference>
<keyword evidence="4" id="KW-1185">Reference proteome</keyword>
<evidence type="ECO:0000259" key="2">
    <source>
        <dbReference type="Pfam" id="PF15609"/>
    </source>
</evidence>
<protein>
    <recommendedName>
        <fullName evidence="5">Adenine/guanine phosphoribosyltransferase</fullName>
    </recommendedName>
</protein>